<dbReference type="InterPro" id="IPR001173">
    <property type="entry name" value="Glyco_trans_2-like"/>
</dbReference>
<keyword evidence="3" id="KW-0808">Transferase</keyword>
<dbReference type="PANTHER" id="PTHR43630">
    <property type="entry name" value="POLY-BETA-1,6-N-ACETYL-D-GLUCOSAMINE SYNTHASE"/>
    <property type="match status" value="1"/>
</dbReference>
<dbReference type="SUPFAM" id="SSF53448">
    <property type="entry name" value="Nucleotide-diphospho-sugar transferases"/>
    <property type="match status" value="1"/>
</dbReference>
<feature type="transmembrane region" description="Helical" evidence="4">
    <location>
        <begin position="312"/>
        <end position="338"/>
    </location>
</feature>
<keyword evidence="4" id="KW-1133">Transmembrane helix</keyword>
<dbReference type="Proteomes" id="UP001261871">
    <property type="component" value="Unassembled WGS sequence"/>
</dbReference>
<keyword evidence="4" id="KW-0812">Transmembrane</keyword>
<dbReference type="Pfam" id="PF00535">
    <property type="entry name" value="Glycos_transf_2"/>
    <property type="match status" value="1"/>
</dbReference>
<keyword evidence="4" id="KW-0472">Membrane</keyword>
<proteinExistence type="inferred from homology"/>
<evidence type="ECO:0000256" key="3">
    <source>
        <dbReference type="ARBA" id="ARBA00022679"/>
    </source>
</evidence>
<dbReference type="Gene3D" id="3.90.550.10">
    <property type="entry name" value="Spore Coat Polysaccharide Biosynthesis Protein SpsA, Chain A"/>
    <property type="match status" value="1"/>
</dbReference>
<dbReference type="InterPro" id="IPR029044">
    <property type="entry name" value="Nucleotide-diphossugar_trans"/>
</dbReference>
<sequence length="400" mass="46275">MDSYLYQYAYVVPECGFTCPHWKLLCVEFQTQNGIMILFLLGIAIVYVLTISWLIYGFTKINHFEYIGSSPKTSFSIIVPFRNEAENLPVLLESFSKLNYPMDLFEVILVDDESEEEFRWQNTDYRIQFLKNIRVSNSPKKDAITTAMEIVKTDWVITTDADCTVPKNWLLALDNFIQLHHVSMIAGAVIYDCNNSFLHHFQQLDLASLQGATIGSFGIKKGFMCNGANFAYTKSFFQKLKGFEGNSTIASGDDVFLLQKALSQYPEKVAYLKSKNTIVTTKPVNDWKSLFYQRVRWASKTTSYQSTFGKRLGLLVFVMNFGFFYCLVLTVFGILPYFSPVIYFLIKFGIDTVLIQQTNKFLTEHKMRHLFLSSLWYPFFSTAVALYCLFGKYEWKGRRF</sequence>
<evidence type="ECO:0000313" key="7">
    <source>
        <dbReference type="Proteomes" id="UP001261871"/>
    </source>
</evidence>
<dbReference type="CDD" id="cd04192">
    <property type="entry name" value="GT_2_like_e"/>
    <property type="match status" value="1"/>
</dbReference>
<protein>
    <submittedName>
        <fullName evidence="6">Glycosyltransferase involved in cell wall biosynthesis</fullName>
    </submittedName>
</protein>
<evidence type="ECO:0000256" key="4">
    <source>
        <dbReference type="SAM" id="Phobius"/>
    </source>
</evidence>
<keyword evidence="2" id="KW-0328">Glycosyltransferase</keyword>
<evidence type="ECO:0000256" key="1">
    <source>
        <dbReference type="ARBA" id="ARBA00006739"/>
    </source>
</evidence>
<evidence type="ECO:0000256" key="2">
    <source>
        <dbReference type="ARBA" id="ARBA00022676"/>
    </source>
</evidence>
<dbReference type="PANTHER" id="PTHR43630:SF1">
    <property type="entry name" value="POLY-BETA-1,6-N-ACETYL-D-GLUCOSAMINE SYNTHASE"/>
    <property type="match status" value="1"/>
</dbReference>
<reference evidence="6 7" key="1">
    <citation type="submission" date="2023-07" db="EMBL/GenBank/DDBJ databases">
        <title>Sorghum-associated microbial communities from plants grown in Nebraska, USA.</title>
        <authorList>
            <person name="Schachtman D."/>
        </authorList>
    </citation>
    <scope>NUCLEOTIDE SEQUENCE [LARGE SCALE GENOMIC DNA]</scope>
    <source>
        <strain evidence="6 7">BE124</strain>
    </source>
</reference>
<gene>
    <name evidence="6" type="ORF">J2W95_001446</name>
</gene>
<feature type="domain" description="Glycosyltransferase 2-like" evidence="5">
    <location>
        <begin position="76"/>
        <end position="239"/>
    </location>
</feature>
<evidence type="ECO:0000313" key="6">
    <source>
        <dbReference type="EMBL" id="MDR6844747.1"/>
    </source>
</evidence>
<dbReference type="EMBL" id="JAVDTX010000003">
    <property type="protein sequence ID" value="MDR6844747.1"/>
    <property type="molecule type" value="Genomic_DNA"/>
</dbReference>
<accession>A0ABU1S131</accession>
<keyword evidence="7" id="KW-1185">Reference proteome</keyword>
<comment type="caution">
    <text evidence="6">The sequence shown here is derived from an EMBL/GenBank/DDBJ whole genome shotgun (WGS) entry which is preliminary data.</text>
</comment>
<evidence type="ECO:0000259" key="5">
    <source>
        <dbReference type="Pfam" id="PF00535"/>
    </source>
</evidence>
<feature type="transmembrane region" description="Helical" evidence="4">
    <location>
        <begin position="35"/>
        <end position="56"/>
    </location>
</feature>
<name>A0ABU1S131_9FLAO</name>
<comment type="similarity">
    <text evidence="1">Belongs to the glycosyltransferase 2 family.</text>
</comment>
<feature type="transmembrane region" description="Helical" evidence="4">
    <location>
        <begin position="370"/>
        <end position="390"/>
    </location>
</feature>
<organism evidence="6 7">
    <name type="scientific">Flavobacterium granuli</name>
    <dbReference type="NCBI Taxonomy" id="280093"/>
    <lineage>
        <taxon>Bacteria</taxon>
        <taxon>Pseudomonadati</taxon>
        <taxon>Bacteroidota</taxon>
        <taxon>Flavobacteriia</taxon>
        <taxon>Flavobacteriales</taxon>
        <taxon>Flavobacteriaceae</taxon>
        <taxon>Flavobacterium</taxon>
    </lineage>
</organism>